<sequence length="376" mass="41538">MEPPPLLPDQAVQVTADAEWLKSALVAHPNLAWSASCSTLLGASGLVQEVDPLDGTAKLQAHLRLSDGSLASVKFTQWLPLRALLELPEPGASELRAALAAFRQQLEAGGPEGRESDPTPARSQEDQEWSLASGHPLPLDVVVVRLDGTEFARSVESLSHRFEVFRRSVAAYVQKDESQVDLLLGEMALPKNGTFRQISDLLVPGMRLQLLLRRRKLHPGAAKRLAKELRDYEREASNIVIEPVEDPDFDGPSDRWTLQIPGPRDSPYEGAVFSLSVRFPTDYPFKPPRIRFVTPVWAPDVNPRTGEIDMDILGSSWSPALTIVRVAFSLGFILEEPGNDGCGNPEAFKQRKQNRAEFEEQARAWARQYAQTGGPV</sequence>
<dbReference type="Gene3D" id="3.10.110.10">
    <property type="entry name" value="Ubiquitin Conjugating Enzyme"/>
    <property type="match status" value="1"/>
</dbReference>
<feature type="region of interest" description="Disordered" evidence="1">
    <location>
        <begin position="109"/>
        <end position="130"/>
    </location>
</feature>
<dbReference type="PROSITE" id="PS50127">
    <property type="entry name" value="UBC_2"/>
    <property type="match status" value="1"/>
</dbReference>
<dbReference type="SMART" id="SM00212">
    <property type="entry name" value="UBCc"/>
    <property type="match status" value="1"/>
</dbReference>
<feature type="domain" description="UBC core" evidence="2">
    <location>
        <begin position="220"/>
        <end position="371"/>
    </location>
</feature>
<keyword evidence="4" id="KW-1185">Reference proteome</keyword>
<evidence type="ECO:0000256" key="1">
    <source>
        <dbReference type="SAM" id="MobiDB-lite"/>
    </source>
</evidence>
<comment type="caution">
    <text evidence="3">The sequence shown here is derived from an EMBL/GenBank/DDBJ whole genome shotgun (WGS) entry which is preliminary data.</text>
</comment>
<proteinExistence type="predicted"/>
<dbReference type="InterPro" id="IPR016135">
    <property type="entry name" value="UBQ-conjugating_enzyme/RWD"/>
</dbReference>
<gene>
    <name evidence="3" type="primary">UBC11</name>
    <name evidence="3" type="ORF">SNAT2548_LOCUS21695</name>
</gene>
<accession>A0A812QQ32</accession>
<dbReference type="AlphaFoldDB" id="A0A812QQ32"/>
<reference evidence="3" key="1">
    <citation type="submission" date="2021-02" db="EMBL/GenBank/DDBJ databases">
        <authorList>
            <person name="Dougan E. K."/>
            <person name="Rhodes N."/>
            <person name="Thang M."/>
            <person name="Chan C."/>
        </authorList>
    </citation>
    <scope>NUCLEOTIDE SEQUENCE</scope>
</reference>
<dbReference type="SUPFAM" id="SSF54495">
    <property type="entry name" value="UBC-like"/>
    <property type="match status" value="1"/>
</dbReference>
<dbReference type="OrthoDB" id="9978460at2759"/>
<dbReference type="Proteomes" id="UP000604046">
    <property type="component" value="Unassembled WGS sequence"/>
</dbReference>
<organism evidence="3 4">
    <name type="scientific">Symbiodinium natans</name>
    <dbReference type="NCBI Taxonomy" id="878477"/>
    <lineage>
        <taxon>Eukaryota</taxon>
        <taxon>Sar</taxon>
        <taxon>Alveolata</taxon>
        <taxon>Dinophyceae</taxon>
        <taxon>Suessiales</taxon>
        <taxon>Symbiodiniaceae</taxon>
        <taxon>Symbiodinium</taxon>
    </lineage>
</organism>
<name>A0A812QQ32_9DINO</name>
<dbReference type="Pfam" id="PF00179">
    <property type="entry name" value="UQ_con"/>
    <property type="match status" value="1"/>
</dbReference>
<evidence type="ECO:0000313" key="3">
    <source>
        <dbReference type="EMBL" id="CAE7398461.1"/>
    </source>
</evidence>
<evidence type="ECO:0000313" key="4">
    <source>
        <dbReference type="Proteomes" id="UP000604046"/>
    </source>
</evidence>
<evidence type="ECO:0000259" key="2">
    <source>
        <dbReference type="PROSITE" id="PS50127"/>
    </source>
</evidence>
<protein>
    <submittedName>
        <fullName evidence="3">UBC11 protein</fullName>
    </submittedName>
</protein>
<dbReference type="PANTHER" id="PTHR24068">
    <property type="entry name" value="UBIQUITIN-CONJUGATING ENZYME E2"/>
    <property type="match status" value="1"/>
</dbReference>
<dbReference type="EMBL" id="CAJNDS010002260">
    <property type="protein sequence ID" value="CAE7398461.1"/>
    <property type="molecule type" value="Genomic_DNA"/>
</dbReference>
<dbReference type="InterPro" id="IPR000608">
    <property type="entry name" value="UBC"/>
</dbReference>